<name>A0A7H1B9L0_9ACTN</name>
<dbReference type="PANTHER" id="PTHR43179:SF12">
    <property type="entry name" value="GALACTOFURANOSYLTRANSFERASE GLFT2"/>
    <property type="match status" value="1"/>
</dbReference>
<dbReference type="Gene3D" id="3.90.550.10">
    <property type="entry name" value="Spore Coat Polysaccharide Biosynthesis Protein SpsA, Chain A"/>
    <property type="match status" value="1"/>
</dbReference>
<dbReference type="EMBL" id="CP061281">
    <property type="protein sequence ID" value="QNS05415.1"/>
    <property type="molecule type" value="Genomic_DNA"/>
</dbReference>
<accession>A0A7H1B9L0</accession>
<organism evidence="5 6">
    <name type="scientific">Streptomyces xanthii</name>
    <dbReference type="NCBI Taxonomy" id="2768069"/>
    <lineage>
        <taxon>Bacteria</taxon>
        <taxon>Bacillati</taxon>
        <taxon>Actinomycetota</taxon>
        <taxon>Actinomycetes</taxon>
        <taxon>Kitasatosporales</taxon>
        <taxon>Streptomycetaceae</taxon>
        <taxon>Streptomyces</taxon>
    </lineage>
</organism>
<comment type="pathway">
    <text evidence="1">Cell wall biogenesis; cell wall polysaccharide biosynthesis.</text>
</comment>
<dbReference type="InterPro" id="IPR029044">
    <property type="entry name" value="Nucleotide-diphossugar_trans"/>
</dbReference>
<evidence type="ECO:0000256" key="4">
    <source>
        <dbReference type="ARBA" id="ARBA00022679"/>
    </source>
</evidence>
<evidence type="ECO:0000313" key="5">
    <source>
        <dbReference type="EMBL" id="QNS05415.1"/>
    </source>
</evidence>
<keyword evidence="3" id="KW-0328">Glycosyltransferase</keyword>
<proteinExistence type="inferred from homology"/>
<sequence>MESQPPQVAVLMTCRDRRASTLAALDALAAQTGLPAGTRVRVHLVDAGSRDGTAEAVRRAHPGVQVAEAGPDVYWSHGMRLASRNSRAAGLPEPTHQLWLGVGVRLRAGALAELLATARRFDDAAIVVGAVARAGVTVRSGRSGPPALALVEPTGAPERCATYDGDVVLVPWAVRERVGDIDKVFRHGMGDHDHGLRARRAGVAAYVAPRTVGEWAGGGSGRPASSEPGIGVREALRRVASEAERPVWPWAVYCVRHAGVRAPGLIVAPYVLAALRAGRTRGRGHRGASS</sequence>
<dbReference type="Proteomes" id="UP000516428">
    <property type="component" value="Chromosome"/>
</dbReference>
<dbReference type="AlphaFoldDB" id="A0A7H1B9L0"/>
<evidence type="ECO:0000256" key="2">
    <source>
        <dbReference type="ARBA" id="ARBA00006739"/>
    </source>
</evidence>
<dbReference type="PANTHER" id="PTHR43179">
    <property type="entry name" value="RHAMNOSYLTRANSFERASE WBBL"/>
    <property type="match status" value="1"/>
</dbReference>
<dbReference type="SUPFAM" id="SSF53448">
    <property type="entry name" value="Nucleotide-diphospho-sugar transferases"/>
    <property type="match status" value="1"/>
</dbReference>
<dbReference type="GO" id="GO:0016757">
    <property type="term" value="F:glycosyltransferase activity"/>
    <property type="evidence" value="ECO:0007669"/>
    <property type="project" value="UniProtKB-KW"/>
</dbReference>
<keyword evidence="4 5" id="KW-0808">Transferase</keyword>
<evidence type="ECO:0000256" key="1">
    <source>
        <dbReference type="ARBA" id="ARBA00004776"/>
    </source>
</evidence>
<comment type="similarity">
    <text evidence="2">Belongs to the glycosyltransferase 2 family.</text>
</comment>
<evidence type="ECO:0000313" key="6">
    <source>
        <dbReference type="Proteomes" id="UP000516428"/>
    </source>
</evidence>
<evidence type="ECO:0000256" key="3">
    <source>
        <dbReference type="ARBA" id="ARBA00022676"/>
    </source>
</evidence>
<protein>
    <submittedName>
        <fullName evidence="5">Glycosyltransferase family 2 protein</fullName>
    </submittedName>
</protein>
<keyword evidence="6" id="KW-1185">Reference proteome</keyword>
<reference evidence="5 6" key="1">
    <citation type="submission" date="2020-09" db="EMBL/GenBank/DDBJ databases">
        <title>A novel species.</title>
        <authorList>
            <person name="Gao J."/>
        </authorList>
    </citation>
    <scope>NUCLEOTIDE SEQUENCE [LARGE SCALE GENOMIC DNA]</scope>
    <source>
        <strain evidence="5 6">CRXT-Y-14</strain>
    </source>
</reference>
<dbReference type="KEGG" id="sxn:IAG42_18645"/>
<gene>
    <name evidence="5" type="ORF">IAG42_18645</name>
</gene>